<dbReference type="PANTHER" id="PTHR16201:SF53">
    <property type="entry name" value="TRANSMEMBRANE PROTEIN 44"/>
    <property type="match status" value="1"/>
</dbReference>
<dbReference type="GO" id="GO:0016020">
    <property type="term" value="C:membrane"/>
    <property type="evidence" value="ECO:0007669"/>
    <property type="project" value="TreeGrafter"/>
</dbReference>
<name>A0A3B4H6X5_9CICH</name>
<proteinExistence type="predicted"/>
<feature type="transmembrane region" description="Helical" evidence="1">
    <location>
        <begin position="118"/>
        <end position="136"/>
    </location>
</feature>
<evidence type="ECO:0008006" key="3">
    <source>
        <dbReference type="Google" id="ProtNLM"/>
    </source>
</evidence>
<reference evidence="2" key="1">
    <citation type="submission" date="2023-09" db="UniProtKB">
        <authorList>
            <consortium name="Ensembl"/>
        </authorList>
    </citation>
    <scope>IDENTIFICATION</scope>
</reference>
<organism evidence="2">
    <name type="scientific">Pundamilia nyererei</name>
    <dbReference type="NCBI Taxonomy" id="303518"/>
    <lineage>
        <taxon>Eukaryota</taxon>
        <taxon>Metazoa</taxon>
        <taxon>Chordata</taxon>
        <taxon>Craniata</taxon>
        <taxon>Vertebrata</taxon>
        <taxon>Euteleostomi</taxon>
        <taxon>Actinopterygii</taxon>
        <taxon>Neopterygii</taxon>
        <taxon>Teleostei</taxon>
        <taxon>Neoteleostei</taxon>
        <taxon>Acanthomorphata</taxon>
        <taxon>Ovalentaria</taxon>
        <taxon>Cichlomorphae</taxon>
        <taxon>Cichliformes</taxon>
        <taxon>Cichlidae</taxon>
        <taxon>African cichlids</taxon>
        <taxon>Pseudocrenilabrinae</taxon>
        <taxon>Haplochromini</taxon>
        <taxon>Pundamilia</taxon>
    </lineage>
</organism>
<sequence>HGMFVYQRCKIRGENPGETAVFFYCFIGNLCSTTGAILSRQLHIQILMGAFAAAVDFVNCILWCFPVFLCWNSKAGMIKKIPYLNNANLIIPKQFSNCALFKVQQQGSTATLNDNTEIVGYLLGLLSFVIACTSRIPKLCRVCNGHKVTHTAIFSGLLCSLAGALYTAAILLCDTQFRFLMRAMPWLLSSAGCVTLDLLVSLHSKCDHASLKLCRDSQLTLLVWGQASFCLQISKESVVTLHFYNSSLFDRNSSLHTVILQILDVLSFLKMPLEKVTSPRGDVGSEPPSRRVGAIRADGFCSTDTSCESSPVSSDLEVNWTTWIQSLKLRNESNVSLNKHFSPSL</sequence>
<dbReference type="GeneTree" id="ENSGT00390000018718"/>
<evidence type="ECO:0000256" key="1">
    <source>
        <dbReference type="SAM" id="Phobius"/>
    </source>
</evidence>
<feature type="transmembrane region" description="Helical" evidence="1">
    <location>
        <begin position="46"/>
        <end position="69"/>
    </location>
</feature>
<protein>
    <recommendedName>
        <fullName evidence="3">Transmembrane protein 44</fullName>
    </recommendedName>
</protein>
<keyword evidence="1" id="KW-0812">Transmembrane</keyword>
<dbReference type="GO" id="GO:0015174">
    <property type="term" value="F:basic amino acid transmembrane transporter activity"/>
    <property type="evidence" value="ECO:0007669"/>
    <property type="project" value="TreeGrafter"/>
</dbReference>
<dbReference type="AlphaFoldDB" id="A0A3B4H6X5"/>
<feature type="transmembrane region" description="Helical" evidence="1">
    <location>
        <begin position="148"/>
        <end position="171"/>
    </location>
</feature>
<dbReference type="InterPro" id="IPR051415">
    <property type="entry name" value="LAAT-1"/>
</dbReference>
<feature type="transmembrane region" description="Helical" evidence="1">
    <location>
        <begin position="20"/>
        <end position="39"/>
    </location>
</feature>
<keyword evidence="1" id="KW-0472">Membrane</keyword>
<dbReference type="PANTHER" id="PTHR16201">
    <property type="entry name" value="SEVEN TRANSMEMBRANE PROTEIN 1-RELATED"/>
    <property type="match status" value="1"/>
</dbReference>
<evidence type="ECO:0000313" key="2">
    <source>
        <dbReference type="Ensembl" id="ENSPNYP00000029156.1"/>
    </source>
</evidence>
<keyword evidence="1" id="KW-1133">Transmembrane helix</keyword>
<dbReference type="Ensembl" id="ENSPNYT00000029868.1">
    <property type="protein sequence ID" value="ENSPNYP00000029156.1"/>
    <property type="gene ID" value="ENSPNYG00000021964.1"/>
</dbReference>
<accession>A0A3B4H6X5</accession>